<dbReference type="SUPFAM" id="SSF51161">
    <property type="entry name" value="Trimeric LpxA-like enzymes"/>
    <property type="match status" value="1"/>
</dbReference>
<dbReference type="GO" id="GO:0016746">
    <property type="term" value="F:acyltransferase activity"/>
    <property type="evidence" value="ECO:0007669"/>
    <property type="project" value="UniProtKB-KW"/>
</dbReference>
<dbReference type="CDD" id="cd04647">
    <property type="entry name" value="LbH_MAT_like"/>
    <property type="match status" value="1"/>
</dbReference>
<keyword evidence="1" id="KW-0808">Transferase</keyword>
<dbReference type="KEGG" id="tact:SG35_015785"/>
<accession>A0AAF0BWZ7</accession>
<dbReference type="InterPro" id="IPR018357">
    <property type="entry name" value="Hexapep_transf_CS"/>
</dbReference>
<keyword evidence="3 4" id="KW-0012">Acyltransferase</keyword>
<dbReference type="InterPro" id="IPR051159">
    <property type="entry name" value="Hexapeptide_acetyltransf"/>
</dbReference>
<dbReference type="AlphaFoldDB" id="A0AAF0BWZ7"/>
<reference evidence="4 5" key="2">
    <citation type="journal article" date="2022" name="Mar. Drugs">
        <title>Bioassay-Guided Fractionation Leads to the Detection of Cholic Acid Generated by the Rare Thalassomonas sp.</title>
        <authorList>
            <person name="Pheiffer F."/>
            <person name="Schneider Y.K."/>
            <person name="Hansen E.H."/>
            <person name="Andersen J.H."/>
            <person name="Isaksson J."/>
            <person name="Busche T."/>
            <person name="R C."/>
            <person name="Kalinowski J."/>
            <person name="Zyl L.V."/>
            <person name="Trindade M."/>
        </authorList>
    </citation>
    <scope>NUCLEOTIDE SEQUENCE [LARGE SCALE GENOMIC DNA]</scope>
    <source>
        <strain evidence="4 5">A5K-106</strain>
    </source>
</reference>
<keyword evidence="5" id="KW-1185">Reference proteome</keyword>
<evidence type="ECO:0000256" key="2">
    <source>
        <dbReference type="ARBA" id="ARBA00022737"/>
    </source>
</evidence>
<organism evidence="4 5">
    <name type="scientific">Thalassomonas actiniarum</name>
    <dbReference type="NCBI Taxonomy" id="485447"/>
    <lineage>
        <taxon>Bacteria</taxon>
        <taxon>Pseudomonadati</taxon>
        <taxon>Pseudomonadota</taxon>
        <taxon>Gammaproteobacteria</taxon>
        <taxon>Alteromonadales</taxon>
        <taxon>Colwelliaceae</taxon>
        <taxon>Thalassomonas</taxon>
    </lineage>
</organism>
<evidence type="ECO:0000313" key="4">
    <source>
        <dbReference type="EMBL" id="WDD96831.1"/>
    </source>
</evidence>
<name>A0AAF0BWZ7_9GAMM</name>
<dbReference type="PROSITE" id="PS00101">
    <property type="entry name" value="HEXAPEP_TRANSFERASES"/>
    <property type="match status" value="1"/>
</dbReference>
<reference evidence="4 5" key="1">
    <citation type="journal article" date="2015" name="Genome Announc.">
        <title>Draft Genome Sequences of Marine Isolates of Thalassomonas viridans and Thalassomonas actiniarum.</title>
        <authorList>
            <person name="Olonade I."/>
            <person name="van Zyl L.J."/>
            <person name="Trindade M."/>
        </authorList>
    </citation>
    <scope>NUCLEOTIDE SEQUENCE [LARGE SCALE GENOMIC DNA]</scope>
    <source>
        <strain evidence="4 5">A5K-106</strain>
    </source>
</reference>
<keyword evidence="2" id="KW-0677">Repeat</keyword>
<dbReference type="PANTHER" id="PTHR23416">
    <property type="entry name" value="SIALIC ACID SYNTHASE-RELATED"/>
    <property type="match status" value="1"/>
</dbReference>
<dbReference type="InterPro" id="IPR001451">
    <property type="entry name" value="Hexapep"/>
</dbReference>
<sequence length="240" mass="26007">MTILLLQTGKQWLKHHKHPRVQALCRLLKKLRIAEIPAPKFLCQLVYFLHQSLSGAIAFLLRCFYWTPLFKSQLIHYGKGLYLYGGLPHLSGPLHIRLGNDCRISAQTTFSGRSSQKKGQGKNPTLFIGNNCDIGWMTTIAVGKKIILGNNVRIAGRAFLAGYPGHPVNAALRAQGVPDSDEQVKDIVLEDDVWLATGVSVMAGVRIGKGSIIAAGSVVTRDIPPGVLAGGVPAVVIKTL</sequence>
<dbReference type="Proteomes" id="UP000032568">
    <property type="component" value="Chromosome"/>
</dbReference>
<dbReference type="Pfam" id="PF00132">
    <property type="entry name" value="Hexapep"/>
    <property type="match status" value="1"/>
</dbReference>
<dbReference type="EMBL" id="CP059735">
    <property type="protein sequence ID" value="WDD96831.1"/>
    <property type="molecule type" value="Genomic_DNA"/>
</dbReference>
<dbReference type="InterPro" id="IPR011004">
    <property type="entry name" value="Trimer_LpxA-like_sf"/>
</dbReference>
<evidence type="ECO:0000256" key="1">
    <source>
        <dbReference type="ARBA" id="ARBA00022679"/>
    </source>
</evidence>
<protein>
    <submittedName>
        <fullName evidence="4">Acyltransferase</fullName>
    </submittedName>
</protein>
<gene>
    <name evidence="4" type="ORF">SG35_015785</name>
</gene>
<dbReference type="RefSeq" id="WP_044834827.1">
    <property type="nucleotide sequence ID" value="NZ_CP059735.1"/>
</dbReference>
<evidence type="ECO:0000313" key="5">
    <source>
        <dbReference type="Proteomes" id="UP000032568"/>
    </source>
</evidence>
<dbReference type="Gene3D" id="2.160.10.10">
    <property type="entry name" value="Hexapeptide repeat proteins"/>
    <property type="match status" value="1"/>
</dbReference>
<evidence type="ECO:0000256" key="3">
    <source>
        <dbReference type="ARBA" id="ARBA00023315"/>
    </source>
</evidence>
<proteinExistence type="predicted"/>